<dbReference type="InterPro" id="IPR032179">
    <property type="entry name" value="Cry22Aa_Ig-like"/>
</dbReference>
<dbReference type="Gene3D" id="2.60.40.10">
    <property type="entry name" value="Immunoglobulins"/>
    <property type="match status" value="1"/>
</dbReference>
<proteinExistence type="predicted"/>
<dbReference type="HOGENOM" id="CLU_350158_0_0_9"/>
<evidence type="ECO:0000313" key="4">
    <source>
        <dbReference type="EMBL" id="ERL64681.1"/>
    </source>
</evidence>
<dbReference type="RefSeq" id="WP_022530070.1">
    <property type="nucleotide sequence ID" value="NZ_KI271594.1"/>
</dbReference>
<feature type="domain" description="Pesticidal crystal protein Cry22Aa Ig-like" evidence="3">
    <location>
        <begin position="520"/>
        <end position="587"/>
    </location>
</feature>
<feature type="signal peptide" evidence="1">
    <location>
        <begin position="1"/>
        <end position="24"/>
    </location>
</feature>
<evidence type="ECO:0008006" key="6">
    <source>
        <dbReference type="Google" id="ProtNLM"/>
    </source>
</evidence>
<dbReference type="STRING" id="1231336.L248_0738"/>
<dbReference type="Proteomes" id="UP000030647">
    <property type="component" value="Unassembled WGS sequence"/>
</dbReference>
<evidence type="ECO:0000256" key="1">
    <source>
        <dbReference type="SAM" id="SignalP"/>
    </source>
</evidence>
<dbReference type="Pfam" id="PF16403">
    <property type="entry name" value="Bact_surface_Ig-like"/>
    <property type="match status" value="1"/>
</dbReference>
<dbReference type="eggNOG" id="ENOG5032F1N">
    <property type="taxonomic scope" value="Bacteria"/>
</dbReference>
<keyword evidence="1" id="KW-0732">Signal</keyword>
<protein>
    <recommendedName>
        <fullName evidence="6">DUF5011 domain-containing protein</fullName>
    </recommendedName>
</protein>
<name>U4TIN8_9LACO</name>
<gene>
    <name evidence="4" type="ORF">L248_0738</name>
</gene>
<evidence type="ECO:0000313" key="5">
    <source>
        <dbReference type="Proteomes" id="UP000030647"/>
    </source>
</evidence>
<feature type="chain" id="PRO_5038455724" description="DUF5011 domain-containing protein" evidence="1">
    <location>
        <begin position="25"/>
        <end position="804"/>
    </location>
</feature>
<reference evidence="5" key="1">
    <citation type="journal article" date="2013" name="Genome Announc.">
        <title>Whole-Genome Sequencing of Lactobacillus shenzhenensis Strain LY-73T.</title>
        <authorList>
            <person name="Lin Z."/>
            <person name="Liu Z."/>
            <person name="Yang R."/>
            <person name="Zou Y."/>
            <person name="Wan D."/>
            <person name="Chen J."/>
            <person name="Guo M."/>
            <person name="Zhao J."/>
            <person name="Fang C."/>
            <person name="Yang R."/>
            <person name="Liu F."/>
        </authorList>
    </citation>
    <scope>NUCLEOTIDE SEQUENCE [LARGE SCALE GENOMIC DNA]</scope>
    <source>
        <strain evidence="5">LY-73</strain>
    </source>
</reference>
<organism evidence="4 5">
    <name type="scientific">Schleiferilactobacillus shenzhenensis LY-73</name>
    <dbReference type="NCBI Taxonomy" id="1231336"/>
    <lineage>
        <taxon>Bacteria</taxon>
        <taxon>Bacillati</taxon>
        <taxon>Bacillota</taxon>
        <taxon>Bacilli</taxon>
        <taxon>Lactobacillales</taxon>
        <taxon>Lactobacillaceae</taxon>
        <taxon>Schleiferilactobacillus</taxon>
    </lineage>
</organism>
<dbReference type="OrthoDB" id="2259885at2"/>
<dbReference type="EMBL" id="KI271594">
    <property type="protein sequence ID" value="ERL64681.1"/>
    <property type="molecule type" value="Genomic_DNA"/>
</dbReference>
<feature type="domain" description="S-layer protein C-terminal" evidence="2">
    <location>
        <begin position="743"/>
        <end position="797"/>
    </location>
</feature>
<dbReference type="InterPro" id="IPR024968">
    <property type="entry name" value="SlpA_C_lactobacillus"/>
</dbReference>
<dbReference type="Pfam" id="PF03217">
    <property type="entry name" value="SlpA"/>
    <property type="match status" value="1"/>
</dbReference>
<evidence type="ECO:0000259" key="3">
    <source>
        <dbReference type="Pfam" id="PF16403"/>
    </source>
</evidence>
<dbReference type="InterPro" id="IPR013783">
    <property type="entry name" value="Ig-like_fold"/>
</dbReference>
<accession>U4TIN8</accession>
<keyword evidence="5" id="KW-1185">Reference proteome</keyword>
<evidence type="ECO:0000259" key="2">
    <source>
        <dbReference type="Pfam" id="PF03217"/>
    </source>
</evidence>
<sequence>MKKFSKVKYFGAVAAALLAVAPIAAPVVSQVASPAIVEAATPGAEAIAPQQADEIQGQLNTDVPSAVSYTNAVATSKLANIQQWITNHPQNITSAGQMPDATEFLSRGNPFITAVPLAASLAKYSPTGQNKDTTNTFFSYTVTGGYGNQLTENSQTQQINSNLQLATIAQGASTYTFTVTAYDSRSQKVLVGTDGKAITRSVKVTIAGKTATQATATGTFTPVTVNAGDAVPGLFADPTYAANAITLKVNGQNITLNAAQDIASLGYNIYQPTQLSDVTRSMAHTNIYTALANYIDKSSDTYTGNGVAYQVAQLSANNNQVQGLRTTLAGTDSGLLGGDLWWDKATKNLYLVRPITVRDTDYNAALPQVFYQYQSNGQPTQYWEGSTVYLTTADDASLNKTGKLTTVGSAVTALAKVLDGKTFKAQQSASNKNGAYRAKNDKLTDAVISAATKAGVNFVKSGASSSADWKFDKTSAVDIPVTFFNDANLTTTVNVPVTLDGVAQDSPLFTFAQGWVQNPTVQVGSQFKATEGITAWANANQTTQIDPVNWKIDGSVDTSKPGKYDLTYTITNPTSGKTAQLKRTVTVTASDKTQFEDVDSVVYVQTSKTPQYSYDAKTDKFTKNDDVKALPLSSGWKTSKKATAPDGSVYYIVGGNGWLKASDVTTAKVTKTAGVVTVTKDNGTYTTANTTSNSGNVKYLANNTGWKYFALAVNPDGTRAYLVADNQWVSASDVVERVNSASGTFTVGSDAAPVFNGSGSVIKGTTLKARSSWKVTGVKNINGKPYYRVSTDGYVRADYGSYKA</sequence>
<dbReference type="AlphaFoldDB" id="U4TIN8"/>